<dbReference type="Pfam" id="PF14397">
    <property type="entry name" value="ATPgrasp_ST"/>
    <property type="match status" value="1"/>
</dbReference>
<evidence type="ECO:0000313" key="2">
    <source>
        <dbReference type="EMBL" id="MPL67187.1"/>
    </source>
</evidence>
<organism evidence="2">
    <name type="scientific">bioreactor metagenome</name>
    <dbReference type="NCBI Taxonomy" id="1076179"/>
    <lineage>
        <taxon>unclassified sequences</taxon>
        <taxon>metagenomes</taxon>
        <taxon>ecological metagenomes</taxon>
    </lineage>
</organism>
<name>A0A644TLC7_9ZZZZ</name>
<feature type="domain" description="Alpha-L-glutamate ligase-related protein ATP-grasp" evidence="1">
    <location>
        <begin position="86"/>
        <end position="344"/>
    </location>
</feature>
<dbReference type="EMBL" id="VSSQ01000035">
    <property type="protein sequence ID" value="MPL67187.1"/>
    <property type="molecule type" value="Genomic_DNA"/>
</dbReference>
<accession>A0A644TLC7</accession>
<sequence>MFRKFRQKLKDCHQHRKDSRYWHEKIASLLSGKENMPADYEKEIKTFYKQYGLNVSTQWHKRYLDILHMRDVRFIPEDLFYVDIEPRLNNLIYRDGIDDKNMYDLLFKARGVRLPDTVIRNINGYWLDENYELLDPAAAIKLCLNEEKLIIKKTVNSGGGNNIIVLRGAEITGENLRQVFSQLGGNLVVQKLLQQHKLLNEINPASVNTIRIITIMLHNEVLVVQSVLRMGVGASYVDNICAGGMAVGITNKGNLKEYAYDAQNKKQPNHLTTGFLFKDVCLPHYKNVESIAKDMHKRFAQFRLISWDFAIADTGPVLIEFNLKYQGMDCFQIFSERPFFGELTNEVLKELFGKKTN</sequence>
<reference evidence="2" key="1">
    <citation type="submission" date="2019-08" db="EMBL/GenBank/DDBJ databases">
        <authorList>
            <person name="Kucharzyk K."/>
            <person name="Murdoch R.W."/>
            <person name="Higgins S."/>
            <person name="Loffler F."/>
        </authorList>
    </citation>
    <scope>NUCLEOTIDE SEQUENCE</scope>
</reference>
<proteinExistence type="predicted"/>
<comment type="caution">
    <text evidence="2">The sequence shown here is derived from an EMBL/GenBank/DDBJ whole genome shotgun (WGS) entry which is preliminary data.</text>
</comment>
<dbReference type="InterPro" id="IPR039523">
    <property type="entry name" value="RimK-rel_E_lig_ATP-grasp"/>
</dbReference>
<evidence type="ECO:0000259" key="1">
    <source>
        <dbReference type="Pfam" id="PF14397"/>
    </source>
</evidence>
<dbReference type="AlphaFoldDB" id="A0A644TLC7"/>
<dbReference type="SUPFAM" id="SSF56059">
    <property type="entry name" value="Glutathione synthetase ATP-binding domain-like"/>
    <property type="match status" value="1"/>
</dbReference>
<gene>
    <name evidence="2" type="ORF">SDC9_12877</name>
</gene>
<protein>
    <recommendedName>
        <fullName evidence="1">Alpha-L-glutamate ligase-related protein ATP-grasp domain-containing protein</fullName>
    </recommendedName>
</protein>